<dbReference type="Proteomes" id="UP001314241">
    <property type="component" value="Unassembled WGS sequence"/>
</dbReference>
<evidence type="ECO:0000313" key="4">
    <source>
        <dbReference type="EMBL" id="CAK8053555.1"/>
    </source>
</evidence>
<sequence length="318" mass="34995">MQAYLVKKAGGPEVLERVTRPKPGVKPGWSRIKIKGFGLNHSEVFTREGKSPSVHFPRILGIEAVGVIDGSSDEEKLPLGRAVVTFMGEMDRAYDGSYSEYVLVPNKQIYPVKTNFSWTDLAAIPETFYTAYGIFKSLQFKADDQLLIRAASSSVGFALLKLVKALPFSVQVTGTTRSAAKAKALQAAGFDQVIVTDNPNQLESKLNFDKMADLIGPTSLLDSFAHLKEYGIVSSTGQLGGQWTLPNFDPISDIPNNRYLTGFYSGDVEPGVLQAMFNYLEDQYVDVRPNKVFPFLDLVAAHHYLDRAEGMGKVVVML</sequence>
<dbReference type="PANTHER" id="PTHR48106">
    <property type="entry name" value="QUINONE OXIDOREDUCTASE PIG3-RELATED"/>
    <property type="match status" value="1"/>
</dbReference>
<dbReference type="InterPro" id="IPR036291">
    <property type="entry name" value="NAD(P)-bd_dom_sf"/>
</dbReference>
<dbReference type="Pfam" id="PF13602">
    <property type="entry name" value="ADH_zinc_N_2"/>
    <property type="match status" value="1"/>
</dbReference>
<dbReference type="Gene3D" id="3.40.50.720">
    <property type="entry name" value="NAD(P)-binding Rossmann-like Domain"/>
    <property type="match status" value="1"/>
</dbReference>
<organism evidence="4 5">
    <name type="scientific">Eupransor demetentiae</name>
    <dbReference type="NCBI Taxonomy" id="3109584"/>
    <lineage>
        <taxon>Bacteria</taxon>
        <taxon>Bacillati</taxon>
        <taxon>Bacillota</taxon>
        <taxon>Bacilli</taxon>
        <taxon>Lactobacillales</taxon>
        <taxon>Lactobacillaceae</taxon>
        <taxon>Eupransor</taxon>
    </lineage>
</organism>
<evidence type="ECO:0000256" key="1">
    <source>
        <dbReference type="ARBA" id="ARBA00022857"/>
    </source>
</evidence>
<dbReference type="Gene3D" id="3.90.180.10">
    <property type="entry name" value="Medium-chain alcohol dehydrogenases, catalytic domain"/>
    <property type="match status" value="1"/>
</dbReference>
<accession>A0ABP0EQ65</accession>
<keyword evidence="5" id="KW-1185">Reference proteome</keyword>
<reference evidence="4 5" key="1">
    <citation type="submission" date="2024-01" db="EMBL/GenBank/DDBJ databases">
        <authorList>
            <person name="Botero Cardona J."/>
        </authorList>
    </citation>
    <scope>NUCLEOTIDE SEQUENCE [LARGE SCALE GENOMIC DNA]</scope>
    <source>
        <strain evidence="4 5">LMG 33000</strain>
    </source>
</reference>
<proteinExistence type="predicted"/>
<comment type="caution">
    <text evidence="4">The sequence shown here is derived from an EMBL/GenBank/DDBJ whole genome shotgun (WGS) entry which is preliminary data.</text>
</comment>
<dbReference type="PANTHER" id="PTHR48106:SF13">
    <property type="entry name" value="QUINONE OXIDOREDUCTASE-RELATED"/>
    <property type="match status" value="1"/>
</dbReference>
<name>A0ABP0EQ65_9LACO</name>
<dbReference type="RefSeq" id="WP_349641119.1">
    <property type="nucleotide sequence ID" value="NZ_CAWVOH010000001.1"/>
</dbReference>
<dbReference type="InterPro" id="IPR013154">
    <property type="entry name" value="ADH-like_N"/>
</dbReference>
<gene>
    <name evidence="4" type="ORF">R54876_GBNLAHCA_00111</name>
</gene>
<dbReference type="SUPFAM" id="SSF50129">
    <property type="entry name" value="GroES-like"/>
    <property type="match status" value="1"/>
</dbReference>
<keyword evidence="1" id="KW-0521">NADP</keyword>
<dbReference type="EMBL" id="CAWVOH010000001">
    <property type="protein sequence ID" value="CAK8053555.1"/>
    <property type="molecule type" value="Genomic_DNA"/>
</dbReference>
<protein>
    <submittedName>
        <fullName evidence="4">NADPH:quinone reductase or related Zn-dependent oxidoreductase (Qor)</fullName>
    </submittedName>
</protein>
<dbReference type="SMART" id="SM00829">
    <property type="entry name" value="PKS_ER"/>
    <property type="match status" value="1"/>
</dbReference>
<dbReference type="Pfam" id="PF08240">
    <property type="entry name" value="ADH_N"/>
    <property type="match status" value="1"/>
</dbReference>
<evidence type="ECO:0000313" key="5">
    <source>
        <dbReference type="Proteomes" id="UP001314241"/>
    </source>
</evidence>
<feature type="domain" description="Enoyl reductase (ER)" evidence="3">
    <location>
        <begin position="10"/>
        <end position="316"/>
    </location>
</feature>
<dbReference type="InterPro" id="IPR020843">
    <property type="entry name" value="ER"/>
</dbReference>
<evidence type="ECO:0000256" key="2">
    <source>
        <dbReference type="ARBA" id="ARBA00023002"/>
    </source>
</evidence>
<dbReference type="InterPro" id="IPR011032">
    <property type="entry name" value="GroES-like_sf"/>
</dbReference>
<dbReference type="SUPFAM" id="SSF51735">
    <property type="entry name" value="NAD(P)-binding Rossmann-fold domains"/>
    <property type="match status" value="1"/>
</dbReference>
<evidence type="ECO:0000259" key="3">
    <source>
        <dbReference type="SMART" id="SM00829"/>
    </source>
</evidence>
<keyword evidence="2" id="KW-0560">Oxidoreductase</keyword>